<evidence type="ECO:0000313" key="3">
    <source>
        <dbReference type="Proteomes" id="UP001206895"/>
    </source>
</evidence>
<organism evidence="2 3">
    <name type="scientific">Williamsia maris</name>
    <dbReference type="NCBI Taxonomy" id="72806"/>
    <lineage>
        <taxon>Bacteria</taxon>
        <taxon>Bacillati</taxon>
        <taxon>Actinomycetota</taxon>
        <taxon>Actinomycetes</taxon>
        <taxon>Mycobacteriales</taxon>
        <taxon>Nocardiaceae</taxon>
        <taxon>Williamsia</taxon>
    </lineage>
</organism>
<dbReference type="Proteomes" id="UP001206895">
    <property type="component" value="Unassembled WGS sequence"/>
</dbReference>
<protein>
    <submittedName>
        <fullName evidence="2">Uncharacterized protein</fullName>
    </submittedName>
</protein>
<keyword evidence="3" id="KW-1185">Reference proteome</keyword>
<reference evidence="2 3" key="1">
    <citation type="submission" date="2022-06" db="EMBL/GenBank/DDBJ databases">
        <title>Genomic Encyclopedia of Archaeal and Bacterial Type Strains, Phase II (KMG-II): from individual species to whole genera.</title>
        <authorList>
            <person name="Goeker M."/>
        </authorList>
    </citation>
    <scope>NUCLEOTIDE SEQUENCE [LARGE SCALE GENOMIC DNA]</scope>
    <source>
        <strain evidence="2 3">DSM 44693</strain>
    </source>
</reference>
<name>A0ABT1HBB4_9NOCA</name>
<feature type="region of interest" description="Disordered" evidence="1">
    <location>
        <begin position="59"/>
        <end position="78"/>
    </location>
</feature>
<feature type="compositionally biased region" description="Low complexity" evidence="1">
    <location>
        <begin position="59"/>
        <end position="70"/>
    </location>
</feature>
<sequence length="78" mass="7867">MFRRSFSLSSTLTATKNLSVGLACAGVFVFVGSYTITPSLPATHNTSAVTTDEAATATSTVSAATTPPDSLSAAPIAR</sequence>
<accession>A0ABT1HBB4</accession>
<dbReference type="EMBL" id="JAMTCJ010000002">
    <property type="protein sequence ID" value="MCP2175538.1"/>
    <property type="molecule type" value="Genomic_DNA"/>
</dbReference>
<evidence type="ECO:0000256" key="1">
    <source>
        <dbReference type="SAM" id="MobiDB-lite"/>
    </source>
</evidence>
<proteinExistence type="predicted"/>
<comment type="caution">
    <text evidence="2">The sequence shown here is derived from an EMBL/GenBank/DDBJ whole genome shotgun (WGS) entry which is preliminary data.</text>
</comment>
<gene>
    <name evidence="2" type="ORF">LX13_001357</name>
</gene>
<evidence type="ECO:0000313" key="2">
    <source>
        <dbReference type="EMBL" id="MCP2175538.1"/>
    </source>
</evidence>